<accession>F4Q0Y5</accession>
<organism evidence="1 2">
    <name type="scientific">Cavenderia fasciculata</name>
    <name type="common">Slime mold</name>
    <name type="synonym">Dictyostelium fasciculatum</name>
    <dbReference type="NCBI Taxonomy" id="261658"/>
    <lineage>
        <taxon>Eukaryota</taxon>
        <taxon>Amoebozoa</taxon>
        <taxon>Evosea</taxon>
        <taxon>Eumycetozoa</taxon>
        <taxon>Dictyostelia</taxon>
        <taxon>Acytosteliales</taxon>
        <taxon>Cavenderiaceae</taxon>
        <taxon>Cavenderia</taxon>
    </lineage>
</organism>
<reference evidence="2" key="1">
    <citation type="journal article" date="2011" name="Genome Res.">
        <title>Phylogeny-wide analysis of social amoeba genomes highlights ancient origins for complex intercellular communication.</title>
        <authorList>
            <person name="Heidel A.J."/>
            <person name="Lawal H.M."/>
            <person name="Felder M."/>
            <person name="Schilde C."/>
            <person name="Helps N.R."/>
            <person name="Tunggal B."/>
            <person name="Rivero F."/>
            <person name="John U."/>
            <person name="Schleicher M."/>
            <person name="Eichinger L."/>
            <person name="Platzer M."/>
            <person name="Noegel A.A."/>
            <person name="Schaap P."/>
            <person name="Gloeckner G."/>
        </authorList>
    </citation>
    <scope>NUCLEOTIDE SEQUENCE [LARGE SCALE GENOMIC DNA]</scope>
    <source>
        <strain evidence="2">SH3</strain>
    </source>
</reference>
<evidence type="ECO:0000313" key="1">
    <source>
        <dbReference type="EMBL" id="EGG18486.1"/>
    </source>
</evidence>
<dbReference type="GeneID" id="14870617"/>
<dbReference type="RefSeq" id="XP_004366390.1">
    <property type="nucleotide sequence ID" value="XM_004366333.1"/>
</dbReference>
<name>F4Q0Y5_CACFS</name>
<dbReference type="AlphaFoldDB" id="F4Q0Y5"/>
<dbReference type="Proteomes" id="UP000007797">
    <property type="component" value="Unassembled WGS sequence"/>
</dbReference>
<dbReference type="EMBL" id="GL883018">
    <property type="protein sequence ID" value="EGG18486.1"/>
    <property type="molecule type" value="Genomic_DNA"/>
</dbReference>
<evidence type="ECO:0000313" key="2">
    <source>
        <dbReference type="Proteomes" id="UP000007797"/>
    </source>
</evidence>
<protein>
    <submittedName>
        <fullName evidence="1">Uncharacterized protein</fullName>
    </submittedName>
</protein>
<dbReference type="KEGG" id="dfa:DFA_03980"/>
<gene>
    <name evidence="1" type="ORF">DFA_03980</name>
</gene>
<proteinExistence type="predicted"/>
<keyword evidence="2" id="KW-1185">Reference proteome</keyword>
<sequence>MRSVVAVFDQGLRGSLRERERVSRERLGVGVDVKWNQQHSQYSPFSSQEFYSSIASSTPLLYSYTSHRSPYSLFD</sequence>